<proteinExistence type="predicted"/>
<comment type="caution">
    <text evidence="1">The sequence shown here is derived from an EMBL/GenBank/DDBJ whole genome shotgun (WGS) entry which is preliminary data.</text>
</comment>
<evidence type="ECO:0000313" key="1">
    <source>
        <dbReference type="EMBL" id="GAH45853.1"/>
    </source>
</evidence>
<dbReference type="EMBL" id="BARU01008877">
    <property type="protein sequence ID" value="GAH45853.1"/>
    <property type="molecule type" value="Genomic_DNA"/>
</dbReference>
<sequence>MAGKPVLFTEEDLRVLRRLVRAERSGRRTGARRRRRPRLHGLPPGFWARLKTEVGSGEYTARRLKSDAETDADTEADDLTGVWEVNGLEGLPVGAVDVGAVVWVERDWSADEEEWRFAYELQAGTADVPAVILPAAFENETAQTDDWDRDAPPGGKDGVEVRVQMRTAYCDAGDETLYAFYRTFTYDSQGNLVTISAETRVSIDVPEACP</sequence>
<gene>
    <name evidence="1" type="ORF">S03H2_17249</name>
</gene>
<protein>
    <submittedName>
        <fullName evidence="1">Uncharacterized protein</fullName>
    </submittedName>
</protein>
<name>X1HKK3_9ZZZZ</name>
<accession>X1HKK3</accession>
<reference evidence="1" key="1">
    <citation type="journal article" date="2014" name="Front. Microbiol.">
        <title>High frequency of phylogenetically diverse reductive dehalogenase-homologous genes in deep subseafloor sedimentary metagenomes.</title>
        <authorList>
            <person name="Kawai M."/>
            <person name="Futagami T."/>
            <person name="Toyoda A."/>
            <person name="Takaki Y."/>
            <person name="Nishi S."/>
            <person name="Hori S."/>
            <person name="Arai W."/>
            <person name="Tsubouchi T."/>
            <person name="Morono Y."/>
            <person name="Uchiyama I."/>
            <person name="Ito T."/>
            <person name="Fujiyama A."/>
            <person name="Inagaki F."/>
            <person name="Takami H."/>
        </authorList>
    </citation>
    <scope>NUCLEOTIDE SEQUENCE</scope>
    <source>
        <strain evidence="1">Expedition CK06-06</strain>
    </source>
</reference>
<dbReference type="AlphaFoldDB" id="X1HKK3"/>
<organism evidence="1">
    <name type="scientific">marine sediment metagenome</name>
    <dbReference type="NCBI Taxonomy" id="412755"/>
    <lineage>
        <taxon>unclassified sequences</taxon>
        <taxon>metagenomes</taxon>
        <taxon>ecological metagenomes</taxon>
    </lineage>
</organism>